<dbReference type="PANTHER" id="PTHR43711:SF13">
    <property type="entry name" value="DRUG SENSORY PROTEIN A"/>
    <property type="match status" value="1"/>
</dbReference>
<dbReference type="SUPFAM" id="SSF55874">
    <property type="entry name" value="ATPase domain of HSP90 chaperone/DNA topoisomerase II/histidine kinase"/>
    <property type="match status" value="1"/>
</dbReference>
<evidence type="ECO:0000256" key="4">
    <source>
        <dbReference type="ARBA" id="ARBA00022553"/>
    </source>
</evidence>
<keyword evidence="9" id="KW-1133">Transmembrane helix</keyword>
<dbReference type="GeneID" id="29999639"/>
<dbReference type="EC" id="2.7.13.3" evidence="3"/>
<evidence type="ECO:0000256" key="2">
    <source>
        <dbReference type="ARBA" id="ARBA00004508"/>
    </source>
</evidence>
<evidence type="ECO:0000256" key="7">
    <source>
        <dbReference type="ARBA" id="ARBA00023012"/>
    </source>
</evidence>
<dbReference type="InterPro" id="IPR003594">
    <property type="entry name" value="HATPase_dom"/>
</dbReference>
<dbReference type="CDD" id="cd00082">
    <property type="entry name" value="HisKA"/>
    <property type="match status" value="1"/>
</dbReference>
<reference evidence="11" key="2">
    <citation type="submission" date="2016-10" db="EMBL/GenBank/DDBJ databases">
        <authorList>
            <person name="de Groot N.N."/>
        </authorList>
    </citation>
    <scope>NUCLEOTIDE SEQUENCE</scope>
    <source>
        <strain evidence="11">J.0604</strain>
    </source>
</reference>
<dbReference type="AlphaFoldDB" id="A0A1G4NY03"/>
<keyword evidence="11" id="KW-0150">Chloroplast</keyword>
<dbReference type="Pfam" id="PF00512">
    <property type="entry name" value="HisKA"/>
    <property type="match status" value="1"/>
</dbReference>
<dbReference type="SMART" id="SM00387">
    <property type="entry name" value="HATPase_c"/>
    <property type="match status" value="1"/>
</dbReference>
<dbReference type="InterPro" id="IPR035965">
    <property type="entry name" value="PAS-like_dom_sf"/>
</dbReference>
<feature type="transmembrane region" description="Helical" evidence="9">
    <location>
        <begin position="184"/>
        <end position="209"/>
    </location>
</feature>
<dbReference type="RefSeq" id="YP_009315077.1">
    <property type="nucleotide sequence ID" value="NC_031665.1"/>
</dbReference>
<dbReference type="EMBL" id="LT622874">
    <property type="protein sequence ID" value="SCW23532.1"/>
    <property type="molecule type" value="Genomic_DNA"/>
</dbReference>
<comment type="subcellular location">
    <subcellularLocation>
        <location evidence="2">Plastid</location>
        <location evidence="2">Chloroplast membrane</location>
        <topology evidence="2">Multi-pass membrane protein</topology>
    </subcellularLocation>
</comment>
<dbReference type="SMART" id="SM00388">
    <property type="entry name" value="HisKA"/>
    <property type="match status" value="1"/>
</dbReference>
<keyword evidence="5" id="KW-0808">Transferase</keyword>
<dbReference type="GO" id="GO:0000155">
    <property type="term" value="F:phosphorelay sensor kinase activity"/>
    <property type="evidence" value="ECO:0007669"/>
    <property type="project" value="InterPro"/>
</dbReference>
<accession>A0A1G4NY03</accession>
<keyword evidence="7" id="KW-0902">Two-component regulatory system</keyword>
<dbReference type="PANTHER" id="PTHR43711">
    <property type="entry name" value="TWO-COMPONENT HISTIDINE KINASE"/>
    <property type="match status" value="1"/>
</dbReference>
<keyword evidence="9" id="KW-0812">Transmembrane</keyword>
<evidence type="ECO:0000256" key="9">
    <source>
        <dbReference type="SAM" id="Phobius"/>
    </source>
</evidence>
<dbReference type="InterPro" id="IPR050736">
    <property type="entry name" value="Sensor_HK_Regulatory"/>
</dbReference>
<keyword evidence="11" id="KW-0934">Plastid</keyword>
<evidence type="ECO:0000259" key="10">
    <source>
        <dbReference type="PROSITE" id="PS50109"/>
    </source>
</evidence>
<sequence length="636" mass="72838">MLKDFSKWFNYLDLYTRLLACTTVFISLCISGIICFVLYGLYRSILINQFESVATLTQFITLYIQSIVGDIRYLDLADIIERMYLTMQDIVYIFFVEESDQILVAYPDNFITHKILSSILVSHSLNLSYGFIGDPAIRFARFIWFDDIVDIVINLGFLDMSNISLHIGLKCKTSFLVNYSLRDICFVSLLTFLTIWLVSGFIIVINVMMMNDTVHGIKLAFQRICLGDFKARLSLHYLTGFIELGTEFNNMARRLELYEENSVKQLLLEKSKLETILSISNDGLIVLDQELRIIFINSSASRNLVFLKSCIVGNYFCDYLPHYINDQIKPHLEKLMNASSYLAYGMSEYTTSITVFLANNTSKKLQIVITGVFDIDSKILNSIGISIQDMTDQVCLNEAKAQFISNVSHELRTPLFNIRSFLETLSEYHHSLSEQQKLEFLEIANQETQRLTYLVNDVLDLSRLESDFVDILESVEVHEIVPPIIQTSYLRANNKKVKLIFQIDPTVPSINGYPSLLIQVLSNLIGNSMKFTGVDGRILLKVYLINSSHFIKKQKVSRVRVEIIDEGTGIDELDQGRIFDRFVRLENNVHTLEGTGLGLSIVKKIVEKHSSQVHVYSELLIGSSFWFDLSLLEKKN</sequence>
<feature type="domain" description="Histidine kinase" evidence="10">
    <location>
        <begin position="406"/>
        <end position="633"/>
    </location>
</feature>
<evidence type="ECO:0000256" key="3">
    <source>
        <dbReference type="ARBA" id="ARBA00012438"/>
    </source>
</evidence>
<protein>
    <recommendedName>
        <fullName evidence="8">Uncharacterized sensor-like histidine kinase ycf26</fullName>
        <ecNumber evidence="3">2.7.13.3</ecNumber>
    </recommendedName>
</protein>
<dbReference type="SUPFAM" id="SSF47384">
    <property type="entry name" value="Homodimeric domain of signal transducing histidine kinase"/>
    <property type="match status" value="1"/>
</dbReference>
<dbReference type="InterPro" id="IPR036097">
    <property type="entry name" value="HisK_dim/P_sf"/>
</dbReference>
<dbReference type="InterPro" id="IPR005467">
    <property type="entry name" value="His_kinase_dom"/>
</dbReference>
<evidence type="ECO:0000256" key="8">
    <source>
        <dbReference type="ARBA" id="ARBA00069102"/>
    </source>
</evidence>
<dbReference type="Pfam" id="PF02518">
    <property type="entry name" value="HATPase_c"/>
    <property type="match status" value="1"/>
</dbReference>
<dbReference type="InterPro" id="IPR000014">
    <property type="entry name" value="PAS"/>
</dbReference>
<keyword evidence="9" id="KW-0472">Membrane</keyword>
<dbReference type="Gene3D" id="3.30.450.20">
    <property type="entry name" value="PAS domain"/>
    <property type="match status" value="1"/>
</dbReference>
<evidence type="ECO:0000256" key="1">
    <source>
        <dbReference type="ARBA" id="ARBA00000085"/>
    </source>
</evidence>
<dbReference type="PROSITE" id="PS50109">
    <property type="entry name" value="HIS_KIN"/>
    <property type="match status" value="1"/>
</dbReference>
<dbReference type="InterPro" id="IPR036890">
    <property type="entry name" value="HATPase_C_sf"/>
</dbReference>
<feature type="transmembrane region" description="Helical" evidence="9">
    <location>
        <begin position="15"/>
        <end position="42"/>
    </location>
</feature>
<dbReference type="SUPFAM" id="SSF55785">
    <property type="entry name" value="PYP-like sensor domain (PAS domain)"/>
    <property type="match status" value="1"/>
</dbReference>
<evidence type="ECO:0000256" key="6">
    <source>
        <dbReference type="ARBA" id="ARBA00022777"/>
    </source>
</evidence>
<evidence type="ECO:0000313" key="11">
    <source>
        <dbReference type="EMBL" id="SCW23532.1"/>
    </source>
</evidence>
<proteinExistence type="predicted"/>
<gene>
    <name evidence="11" type="primary">dfr</name>
    <name evidence="11" type="ORF">J0604_47</name>
</gene>
<organism evidence="11">
    <name type="scientific">Titanophycus setchellii</name>
    <dbReference type="NCBI Taxonomy" id="940129"/>
    <lineage>
        <taxon>Eukaryota</taxon>
        <taxon>Rhodophyta</taxon>
        <taxon>Florideophyceae</taxon>
        <taxon>Nemaliophycidae</taxon>
        <taxon>Nemaliales</taxon>
        <taxon>Liagoraceae</taxon>
        <taxon>Titanophycus</taxon>
    </lineage>
</organism>
<keyword evidence="6" id="KW-0418">Kinase</keyword>
<geneLocation type="chloroplast" evidence="11"/>
<dbReference type="FunFam" id="1.10.287.130:FF:000001">
    <property type="entry name" value="Two-component sensor histidine kinase"/>
    <property type="match status" value="1"/>
</dbReference>
<dbReference type="Gene3D" id="1.10.287.130">
    <property type="match status" value="1"/>
</dbReference>
<dbReference type="SMART" id="SM00091">
    <property type="entry name" value="PAS"/>
    <property type="match status" value="1"/>
</dbReference>
<name>A0A1G4NY03_9FLOR</name>
<dbReference type="GO" id="GO:0031969">
    <property type="term" value="C:chloroplast membrane"/>
    <property type="evidence" value="ECO:0007669"/>
    <property type="project" value="UniProtKB-SubCell"/>
</dbReference>
<comment type="catalytic activity">
    <reaction evidence="1">
        <text>ATP + protein L-histidine = ADP + protein N-phospho-L-histidine.</text>
        <dbReference type="EC" id="2.7.13.3"/>
    </reaction>
</comment>
<dbReference type="InterPro" id="IPR003661">
    <property type="entry name" value="HisK_dim/P_dom"/>
</dbReference>
<dbReference type="PRINTS" id="PR00344">
    <property type="entry name" value="BCTRLSENSOR"/>
</dbReference>
<keyword evidence="4" id="KW-0597">Phosphoprotein</keyword>
<evidence type="ECO:0000256" key="5">
    <source>
        <dbReference type="ARBA" id="ARBA00022679"/>
    </source>
</evidence>
<dbReference type="Gene3D" id="3.30.565.10">
    <property type="entry name" value="Histidine kinase-like ATPase, C-terminal domain"/>
    <property type="match status" value="1"/>
</dbReference>
<dbReference type="InterPro" id="IPR004358">
    <property type="entry name" value="Sig_transdc_His_kin-like_C"/>
</dbReference>
<reference evidence="11" key="1">
    <citation type="submission" date="2016-10" db="EMBL/GenBank/DDBJ databases">
        <title>Chloroplast genomes as a tool to resolve red algal phylogenies: a case study in the Nemaliales.</title>
        <authorList>
            <person name="Costa J.F."/>
            <person name="Lin S.M."/>
            <person name="Macaya E.C."/>
            <person name="Fernandez-Garcia C."/>
            <person name="Verbruggen H."/>
        </authorList>
    </citation>
    <scope>NUCLEOTIDE SEQUENCE</scope>
    <source>
        <strain evidence="11">J.0604</strain>
    </source>
</reference>